<proteinExistence type="predicted"/>
<organism evidence="1 2">
    <name type="scientific">Pelagicoccus albus</name>
    <dbReference type="NCBI Taxonomy" id="415222"/>
    <lineage>
        <taxon>Bacteria</taxon>
        <taxon>Pseudomonadati</taxon>
        <taxon>Verrucomicrobiota</taxon>
        <taxon>Opitutia</taxon>
        <taxon>Puniceicoccales</taxon>
        <taxon>Pelagicoccaceae</taxon>
        <taxon>Pelagicoccus</taxon>
    </lineage>
</organism>
<comment type="caution">
    <text evidence="1">The sequence shown here is derived from an EMBL/GenBank/DDBJ whole genome shotgun (WGS) entry which is preliminary data.</text>
</comment>
<dbReference type="EMBL" id="JACHVC010000011">
    <property type="protein sequence ID" value="MBC2606327.1"/>
    <property type="molecule type" value="Genomic_DNA"/>
</dbReference>
<gene>
    <name evidence="1" type="ORF">H5P27_09725</name>
</gene>
<dbReference type="RefSeq" id="WP_185660212.1">
    <property type="nucleotide sequence ID" value="NZ_CAWPOO010000011.1"/>
</dbReference>
<sequence length="92" mass="10642">MTYIKDQWITQAHKNSANHRKEIEASEVCGCFFCLETFEPKHIEEWTDEGDDGEGTTAMCPRCGIDSVIGSKSGYPIEKELLEKMRKYWFES</sequence>
<protein>
    <recommendedName>
        <fullName evidence="3">Cytoplasmic protein</fullName>
    </recommendedName>
</protein>
<keyword evidence="2" id="KW-1185">Reference proteome</keyword>
<reference evidence="1 2" key="1">
    <citation type="submission" date="2020-07" db="EMBL/GenBank/DDBJ databases">
        <authorList>
            <person name="Feng X."/>
        </authorList>
    </citation>
    <scope>NUCLEOTIDE SEQUENCE [LARGE SCALE GENOMIC DNA]</scope>
    <source>
        <strain evidence="1 2">JCM23202</strain>
    </source>
</reference>
<name>A0A7X1B658_9BACT</name>
<evidence type="ECO:0000313" key="2">
    <source>
        <dbReference type="Proteomes" id="UP000526501"/>
    </source>
</evidence>
<dbReference type="Proteomes" id="UP000526501">
    <property type="component" value="Unassembled WGS sequence"/>
</dbReference>
<evidence type="ECO:0008006" key="3">
    <source>
        <dbReference type="Google" id="ProtNLM"/>
    </source>
</evidence>
<dbReference type="AlphaFoldDB" id="A0A7X1B658"/>
<accession>A0A7X1B658</accession>
<evidence type="ECO:0000313" key="1">
    <source>
        <dbReference type="EMBL" id="MBC2606327.1"/>
    </source>
</evidence>